<keyword evidence="2" id="KW-1185">Reference proteome</keyword>
<name>A0A5B1CR70_9BACT</name>
<dbReference type="EMBL" id="VRLW01000001">
    <property type="protein sequence ID" value="KAA1262465.1"/>
    <property type="molecule type" value="Genomic_DNA"/>
</dbReference>
<dbReference type="Proteomes" id="UP000322699">
    <property type="component" value="Unassembled WGS sequence"/>
</dbReference>
<gene>
    <name evidence="1" type="ORF">LF1_50290</name>
</gene>
<sequence length="72" mass="7809">MGIPRALWDRTTRGAMPNAVKQIYTCFPGPILFRALGASAVYRSNIVAVQISDPIFNSTVGGSIRSTVIWPT</sequence>
<comment type="caution">
    <text evidence="1">The sequence shown here is derived from an EMBL/GenBank/DDBJ whole genome shotgun (WGS) entry which is preliminary data.</text>
</comment>
<dbReference type="AlphaFoldDB" id="A0A5B1CR70"/>
<proteinExistence type="predicted"/>
<evidence type="ECO:0000313" key="2">
    <source>
        <dbReference type="Proteomes" id="UP000322699"/>
    </source>
</evidence>
<protein>
    <submittedName>
        <fullName evidence="1">Uncharacterized protein</fullName>
    </submittedName>
</protein>
<organism evidence="1 2">
    <name type="scientific">Rubripirellula obstinata</name>
    <dbReference type="NCBI Taxonomy" id="406547"/>
    <lineage>
        <taxon>Bacteria</taxon>
        <taxon>Pseudomonadati</taxon>
        <taxon>Planctomycetota</taxon>
        <taxon>Planctomycetia</taxon>
        <taxon>Pirellulales</taxon>
        <taxon>Pirellulaceae</taxon>
        <taxon>Rubripirellula</taxon>
    </lineage>
</organism>
<reference evidence="1 2" key="1">
    <citation type="submission" date="2019-08" db="EMBL/GenBank/DDBJ databases">
        <title>Deep-cultivation of Planctomycetes and their phenomic and genomic characterization uncovers novel biology.</title>
        <authorList>
            <person name="Wiegand S."/>
            <person name="Jogler M."/>
            <person name="Boedeker C."/>
            <person name="Pinto D."/>
            <person name="Vollmers J."/>
            <person name="Rivas-Marin E."/>
            <person name="Kohn T."/>
            <person name="Peeters S.H."/>
            <person name="Heuer A."/>
            <person name="Rast P."/>
            <person name="Oberbeckmann S."/>
            <person name="Bunk B."/>
            <person name="Jeske O."/>
            <person name="Meyerdierks A."/>
            <person name="Storesund J.E."/>
            <person name="Kallscheuer N."/>
            <person name="Luecker S."/>
            <person name="Lage O.M."/>
            <person name="Pohl T."/>
            <person name="Merkel B.J."/>
            <person name="Hornburger P."/>
            <person name="Mueller R.-W."/>
            <person name="Bruemmer F."/>
            <person name="Labrenz M."/>
            <person name="Spormann A.M."/>
            <person name="Op Den Camp H."/>
            <person name="Overmann J."/>
            <person name="Amann R."/>
            <person name="Jetten M.S.M."/>
            <person name="Mascher T."/>
            <person name="Medema M.H."/>
            <person name="Devos D.P."/>
            <person name="Kaster A.-K."/>
            <person name="Ovreas L."/>
            <person name="Rohde M."/>
            <person name="Galperin M.Y."/>
            <person name="Jogler C."/>
        </authorList>
    </citation>
    <scope>NUCLEOTIDE SEQUENCE [LARGE SCALE GENOMIC DNA]</scope>
    <source>
        <strain evidence="1 2">LF1</strain>
    </source>
</reference>
<accession>A0A5B1CR70</accession>
<evidence type="ECO:0000313" key="1">
    <source>
        <dbReference type="EMBL" id="KAA1262465.1"/>
    </source>
</evidence>